<evidence type="ECO:0000313" key="2">
    <source>
        <dbReference type="EMBL" id="AST89905.1"/>
    </source>
</evidence>
<gene>
    <name evidence="2" type="ORF">BC6307_00735</name>
</gene>
<accession>A0A223KK81</accession>
<keyword evidence="1" id="KW-1133">Transmembrane helix</keyword>
<evidence type="ECO:0000313" key="3">
    <source>
        <dbReference type="Proteomes" id="UP000215224"/>
    </source>
</evidence>
<keyword evidence="3" id="KW-1185">Reference proteome</keyword>
<dbReference type="KEGG" id="bcoh:BC6307_00735"/>
<protein>
    <submittedName>
        <fullName evidence="2">Uncharacterized protein</fullName>
    </submittedName>
</protein>
<reference evidence="2 3" key="1">
    <citation type="submission" date="2016-12" db="EMBL/GenBank/DDBJ databases">
        <title>The whole genome sequencing and assembly of Bacillus cohnii DSM 6307T strain.</title>
        <authorList>
            <person name="Lee Y.-J."/>
            <person name="Yi H."/>
            <person name="Bahn Y.-S."/>
            <person name="Kim J.F."/>
            <person name="Lee D.-W."/>
        </authorList>
    </citation>
    <scope>NUCLEOTIDE SEQUENCE [LARGE SCALE GENOMIC DNA]</scope>
    <source>
        <strain evidence="2 3">DSM 6307</strain>
    </source>
</reference>
<name>A0A223KK81_9BACI</name>
<keyword evidence="1" id="KW-0472">Membrane</keyword>
<feature type="transmembrane region" description="Helical" evidence="1">
    <location>
        <begin position="6"/>
        <end position="28"/>
    </location>
</feature>
<sequence length="119" mass="13732">MKANYIVFSSVILGLSIIVSAWILGNAWRDSAETMRLQHVTLDQLQYENENIETPQLLDLSGLAMYLGITDDQAIKLMPRESGGETISQIPYVKINHQYYFPIKAIDNWLLENEMRHFE</sequence>
<keyword evidence="1" id="KW-0812">Transmembrane</keyword>
<dbReference type="AlphaFoldDB" id="A0A223KK81"/>
<dbReference type="EMBL" id="CP018866">
    <property type="protein sequence ID" value="AST89905.1"/>
    <property type="molecule type" value="Genomic_DNA"/>
</dbReference>
<dbReference type="Proteomes" id="UP000215224">
    <property type="component" value="Chromosome"/>
</dbReference>
<dbReference type="RefSeq" id="WP_066416276.1">
    <property type="nucleotide sequence ID" value="NZ_CP018866.1"/>
</dbReference>
<organism evidence="2 3">
    <name type="scientific">Sutcliffiella cohnii</name>
    <dbReference type="NCBI Taxonomy" id="33932"/>
    <lineage>
        <taxon>Bacteria</taxon>
        <taxon>Bacillati</taxon>
        <taxon>Bacillota</taxon>
        <taxon>Bacilli</taxon>
        <taxon>Bacillales</taxon>
        <taxon>Bacillaceae</taxon>
        <taxon>Sutcliffiella</taxon>
    </lineage>
</organism>
<proteinExistence type="predicted"/>
<dbReference type="STRING" id="1314751.GCA_001591425_02361"/>
<evidence type="ECO:0000256" key="1">
    <source>
        <dbReference type="SAM" id="Phobius"/>
    </source>
</evidence>